<dbReference type="RefSeq" id="XP_025401259.1">
    <property type="nucleotide sequence ID" value="XM_025546446.1"/>
</dbReference>
<comment type="caution">
    <text evidence="1">The sequence shown here is derived from an EMBL/GenBank/DDBJ whole genome shotgun (WGS) entry which is preliminary data.</text>
</comment>
<organism evidence="1 2">
    <name type="scientific">Aspergillus heteromorphus CBS 117.55</name>
    <dbReference type="NCBI Taxonomy" id="1448321"/>
    <lineage>
        <taxon>Eukaryota</taxon>
        <taxon>Fungi</taxon>
        <taxon>Dikarya</taxon>
        <taxon>Ascomycota</taxon>
        <taxon>Pezizomycotina</taxon>
        <taxon>Eurotiomycetes</taxon>
        <taxon>Eurotiomycetidae</taxon>
        <taxon>Eurotiales</taxon>
        <taxon>Aspergillaceae</taxon>
        <taxon>Aspergillus</taxon>
        <taxon>Aspergillus subgen. Circumdati</taxon>
    </lineage>
</organism>
<dbReference type="VEuPathDB" id="FungiDB:BO70DRAFT_394268"/>
<dbReference type="AlphaFoldDB" id="A0A317WLK0"/>
<proteinExistence type="predicted"/>
<protein>
    <submittedName>
        <fullName evidence="1">Uncharacterized protein</fullName>
    </submittedName>
</protein>
<evidence type="ECO:0000313" key="1">
    <source>
        <dbReference type="EMBL" id="PWY87376.1"/>
    </source>
</evidence>
<name>A0A317WLK0_9EURO</name>
<dbReference type="GeneID" id="37068683"/>
<sequence length="179" mass="19108">MSPPTEGPPRRKRPRPVVSCGNMKNVLLLAVVLQEGALQARSAGRQHLLPSVAPQPFPAHLAESSALALEFNDFQDELFGLEDSGSRIRAAALVGLRRLGGSATPSPSPSPRVMPSQGGGPIHPAIYAESEGKIEKYLHEPATQFDEGNAAESGQACLMYRMVMVMASKRTGKSVIHIC</sequence>
<dbReference type="EMBL" id="MSFL01000006">
    <property type="protein sequence ID" value="PWY87376.1"/>
    <property type="molecule type" value="Genomic_DNA"/>
</dbReference>
<dbReference type="Proteomes" id="UP000247233">
    <property type="component" value="Unassembled WGS sequence"/>
</dbReference>
<reference evidence="1 2" key="1">
    <citation type="submission" date="2016-12" db="EMBL/GenBank/DDBJ databases">
        <title>The genomes of Aspergillus section Nigri reveals drivers in fungal speciation.</title>
        <authorList>
            <consortium name="DOE Joint Genome Institute"/>
            <person name="Vesth T.C."/>
            <person name="Nybo J."/>
            <person name="Theobald S."/>
            <person name="Brandl J."/>
            <person name="Frisvad J.C."/>
            <person name="Nielsen K.F."/>
            <person name="Lyhne E.K."/>
            <person name="Kogle M.E."/>
            <person name="Kuo A."/>
            <person name="Riley R."/>
            <person name="Clum A."/>
            <person name="Nolan M."/>
            <person name="Lipzen A."/>
            <person name="Salamov A."/>
            <person name="Henrissat B."/>
            <person name="Wiebenga A."/>
            <person name="De Vries R.P."/>
            <person name="Grigoriev I.V."/>
            <person name="Mortensen U.H."/>
            <person name="Andersen M.R."/>
            <person name="Baker S.E."/>
        </authorList>
    </citation>
    <scope>NUCLEOTIDE SEQUENCE [LARGE SCALE GENOMIC DNA]</scope>
    <source>
        <strain evidence="1 2">CBS 117.55</strain>
    </source>
</reference>
<keyword evidence="2" id="KW-1185">Reference proteome</keyword>
<gene>
    <name evidence="1" type="ORF">BO70DRAFT_394268</name>
</gene>
<accession>A0A317WLK0</accession>
<evidence type="ECO:0000313" key="2">
    <source>
        <dbReference type="Proteomes" id="UP000247233"/>
    </source>
</evidence>